<proteinExistence type="inferred from homology"/>
<dbReference type="SUPFAM" id="SSF117856">
    <property type="entry name" value="AF0104/ALDC/Ptd012-like"/>
    <property type="match status" value="1"/>
</dbReference>
<evidence type="ECO:0000256" key="9">
    <source>
        <dbReference type="PIRNR" id="PIRNR001332"/>
    </source>
</evidence>
<dbReference type="GO" id="GO:0045151">
    <property type="term" value="P:acetoin biosynthetic process"/>
    <property type="evidence" value="ECO:0007669"/>
    <property type="project" value="UniProtKB-UniRule"/>
</dbReference>
<evidence type="ECO:0000313" key="11">
    <source>
        <dbReference type="Proteomes" id="UP001290462"/>
    </source>
</evidence>
<dbReference type="CDD" id="cd17299">
    <property type="entry name" value="acetolactate_decarboxylase"/>
    <property type="match status" value="1"/>
</dbReference>
<dbReference type="NCBIfam" id="TIGR01252">
    <property type="entry name" value="acetolac_decarb"/>
    <property type="match status" value="1"/>
</dbReference>
<comment type="catalytic activity">
    <reaction evidence="1 9">
        <text>(2S)-2-acetolactate + H(+) = (R)-acetoin + CO2</text>
        <dbReference type="Rhea" id="RHEA:21580"/>
        <dbReference type="ChEBI" id="CHEBI:15378"/>
        <dbReference type="ChEBI" id="CHEBI:15686"/>
        <dbReference type="ChEBI" id="CHEBI:16526"/>
        <dbReference type="ChEBI" id="CHEBI:58476"/>
        <dbReference type="EC" id="4.1.1.5"/>
    </reaction>
</comment>
<evidence type="ECO:0000256" key="2">
    <source>
        <dbReference type="ARBA" id="ARBA00005170"/>
    </source>
</evidence>
<dbReference type="PANTHER" id="PTHR35524:SF1">
    <property type="entry name" value="ALPHA-ACETOLACTATE DECARBOXYLASE"/>
    <property type="match status" value="1"/>
</dbReference>
<evidence type="ECO:0000256" key="4">
    <source>
        <dbReference type="ARBA" id="ARBA00013204"/>
    </source>
</evidence>
<dbReference type="PIRSF" id="PIRSF001332">
    <property type="entry name" value="Acetolac_decarb"/>
    <property type="match status" value="1"/>
</dbReference>
<evidence type="ECO:0000256" key="7">
    <source>
        <dbReference type="ARBA" id="ARBA00023061"/>
    </source>
</evidence>
<comment type="similarity">
    <text evidence="3 9">Belongs to the alpha-acetolactate decarboxylase family.</text>
</comment>
<protein>
    <recommendedName>
        <fullName evidence="5 9">Alpha-acetolactate decarboxylase</fullName>
        <ecNumber evidence="4 9">4.1.1.5</ecNumber>
    </recommendedName>
</protein>
<evidence type="ECO:0000256" key="6">
    <source>
        <dbReference type="ARBA" id="ARBA00022793"/>
    </source>
</evidence>
<evidence type="ECO:0000256" key="3">
    <source>
        <dbReference type="ARBA" id="ARBA00007106"/>
    </source>
</evidence>
<name>A0AAW9K7G4_CARML</name>
<dbReference type="Proteomes" id="UP001290462">
    <property type="component" value="Unassembled WGS sequence"/>
</dbReference>
<keyword evidence="6 9" id="KW-0210">Decarboxylase</keyword>
<dbReference type="InterPro" id="IPR005128">
    <property type="entry name" value="Acetolactate_a_deCO2ase"/>
</dbReference>
<evidence type="ECO:0000256" key="1">
    <source>
        <dbReference type="ARBA" id="ARBA00001784"/>
    </source>
</evidence>
<dbReference type="EMBL" id="JAVBVO010000005">
    <property type="protein sequence ID" value="MDZ5760139.1"/>
    <property type="molecule type" value="Genomic_DNA"/>
</dbReference>
<dbReference type="Pfam" id="PF03306">
    <property type="entry name" value="AAL_decarboxy"/>
    <property type="match status" value="1"/>
</dbReference>
<evidence type="ECO:0000313" key="10">
    <source>
        <dbReference type="EMBL" id="MDZ5760139.1"/>
    </source>
</evidence>
<dbReference type="PANTHER" id="PTHR35524">
    <property type="entry name" value="ALPHA-ACETOLACTATE DECARBOXYLASE"/>
    <property type="match status" value="1"/>
</dbReference>
<dbReference type="RefSeq" id="WP_015076005.1">
    <property type="nucleotide sequence ID" value="NZ_BJOJ01000033.1"/>
</dbReference>
<organism evidence="10 11">
    <name type="scientific">Carnobacterium maltaromaticum</name>
    <name type="common">Carnobacterium piscicola</name>
    <dbReference type="NCBI Taxonomy" id="2751"/>
    <lineage>
        <taxon>Bacteria</taxon>
        <taxon>Bacillati</taxon>
        <taxon>Bacillota</taxon>
        <taxon>Bacilli</taxon>
        <taxon>Lactobacillales</taxon>
        <taxon>Carnobacteriaceae</taxon>
        <taxon>Carnobacterium</taxon>
    </lineage>
</organism>
<evidence type="ECO:0000256" key="8">
    <source>
        <dbReference type="ARBA" id="ARBA00023239"/>
    </source>
</evidence>
<comment type="pathway">
    <text evidence="2 9">Polyol metabolism; (R,R)-butane-2,3-diol biosynthesis; (R,R)-butane-2,3-diol from pyruvate: step 2/3.</text>
</comment>
<sequence length="238" mass="26702">MSENKTLFQQGTLGALMAGLYDGTLTIRELLEHGNTGIGTMDALDGELIIIDGEAYQAKSDGSFKKLSGLEKVPYAAVTYFDAERDYEINKTMTASQVKELIEFELSSLNSFSAVKIKGHFKQIHVRNVPKQNKPYPRLIDVSKNQPEYQETEMDGTIIGFYTPALFQGAAAAGFHLHFINDQKTFGGHVLDFVIERGQVEIETIETLEQHFQIHDATFMETEFDDSNLHKEIELAES</sequence>
<accession>A0AAW9K7G4</accession>
<reference evidence="10" key="1">
    <citation type="submission" date="2023-08" db="EMBL/GenBank/DDBJ databases">
        <title>Genomic characterization of piscicolin 126 produced by Carnobacterium maltaromaticum CM22 strain isolated from salmon (Salmo salar).</title>
        <authorList>
            <person name="Gonzalez-Gragera E."/>
            <person name="Garcia-Lopez J.D."/>
            <person name="Teso-Perez C."/>
            <person name="Gimenez-Hernandez I."/>
            <person name="Peralta-Sanchez J.M."/>
            <person name="Valdivia E."/>
            <person name="Montalban-Lopez M."/>
            <person name="Martin-Platero A.M."/>
            <person name="Banos A."/>
            <person name="Martinez-Bueno M."/>
        </authorList>
    </citation>
    <scope>NUCLEOTIDE SEQUENCE</scope>
    <source>
        <strain evidence="10">CM22</strain>
    </source>
</reference>
<dbReference type="Gene3D" id="3.30.1330.80">
    <property type="entry name" value="Hypothetical protein, similar to alpha- acetolactate decarboxylase, domain 2"/>
    <property type="match status" value="2"/>
</dbReference>
<keyword evidence="8 9" id="KW-0456">Lyase</keyword>
<dbReference type="AlphaFoldDB" id="A0AAW9K7G4"/>
<dbReference type="EC" id="4.1.1.5" evidence="4 9"/>
<comment type="caution">
    <text evidence="10">The sequence shown here is derived from an EMBL/GenBank/DDBJ whole genome shotgun (WGS) entry which is preliminary data.</text>
</comment>
<gene>
    <name evidence="10" type="primary">budA</name>
    <name evidence="10" type="ORF">RAK27_15995</name>
</gene>
<keyword evidence="7 9" id="KW-0005">Acetoin biosynthesis</keyword>
<dbReference type="GO" id="GO:0047605">
    <property type="term" value="F:acetolactate decarboxylase activity"/>
    <property type="evidence" value="ECO:0007669"/>
    <property type="project" value="UniProtKB-UniRule"/>
</dbReference>
<evidence type="ECO:0000256" key="5">
    <source>
        <dbReference type="ARBA" id="ARBA00020164"/>
    </source>
</evidence>